<dbReference type="RefSeq" id="XP_015042803.2">
    <property type="nucleotide sequence ID" value="XM_015187317.2"/>
</dbReference>
<accession>A0A6I8VKF4</accession>
<sequence>MGYRTPRLVWAAHFSPTRDDDSGSRISYQSVGLECGETIPQPQTGTLPADRAQCDRSEKANGHTPIGASIRGFGLKFSVSFAALEVFPFKISWRILFFRAPSGVWVLPDGYCIYDRVHRASRCYLHTLRRTTSIRRDPLWPQADMPRSPPLSSRLPPSDARNTSGVTVDTVMTTIAYLEGDASF</sequence>
<evidence type="ECO:0000256" key="1">
    <source>
        <dbReference type="SAM" id="MobiDB-lite"/>
    </source>
</evidence>
<dbReference type="Proteomes" id="UP000001819">
    <property type="component" value="Chromosome X"/>
</dbReference>
<evidence type="ECO:0000313" key="3">
    <source>
        <dbReference type="RefSeq" id="XP_015042803.2"/>
    </source>
</evidence>
<reference evidence="3" key="1">
    <citation type="submission" date="2025-08" db="UniProtKB">
        <authorList>
            <consortium name="RefSeq"/>
        </authorList>
    </citation>
    <scope>IDENTIFICATION</scope>
    <source>
        <strain evidence="3">MV-25-SWS-2005</strain>
        <tissue evidence="3">Whole body</tissue>
    </source>
</reference>
<dbReference type="AlphaFoldDB" id="A0A6I8VKF4"/>
<name>A0A6I8VKF4_DROPS</name>
<organism evidence="2 3">
    <name type="scientific">Drosophila pseudoobscura pseudoobscura</name>
    <name type="common">Fruit fly</name>
    <dbReference type="NCBI Taxonomy" id="46245"/>
    <lineage>
        <taxon>Eukaryota</taxon>
        <taxon>Metazoa</taxon>
        <taxon>Ecdysozoa</taxon>
        <taxon>Arthropoda</taxon>
        <taxon>Hexapoda</taxon>
        <taxon>Insecta</taxon>
        <taxon>Pterygota</taxon>
        <taxon>Neoptera</taxon>
        <taxon>Endopterygota</taxon>
        <taxon>Diptera</taxon>
        <taxon>Brachycera</taxon>
        <taxon>Muscomorpha</taxon>
        <taxon>Ephydroidea</taxon>
        <taxon>Drosophilidae</taxon>
        <taxon>Drosophila</taxon>
        <taxon>Sophophora</taxon>
    </lineage>
</organism>
<keyword evidence="2" id="KW-1185">Reference proteome</keyword>
<dbReference type="InParanoid" id="A0A6I8VKF4"/>
<feature type="region of interest" description="Disordered" evidence="1">
    <location>
        <begin position="139"/>
        <end position="164"/>
    </location>
</feature>
<dbReference type="KEGG" id="dpo:26534321"/>
<evidence type="ECO:0000313" key="2">
    <source>
        <dbReference type="Proteomes" id="UP000001819"/>
    </source>
</evidence>
<gene>
    <name evidence="3" type="primary">LOC26534321</name>
</gene>
<proteinExistence type="predicted"/>
<protein>
    <submittedName>
        <fullName evidence="3">Uncharacterized protein</fullName>
    </submittedName>
</protein>